<comment type="caution">
    <text evidence="1">The sequence shown here is derived from an EMBL/GenBank/DDBJ whole genome shotgun (WGS) entry which is preliminary data.</text>
</comment>
<protein>
    <submittedName>
        <fullName evidence="1">Uncharacterized protein</fullName>
    </submittedName>
</protein>
<evidence type="ECO:0000313" key="2">
    <source>
        <dbReference type="Proteomes" id="UP001589665"/>
    </source>
</evidence>
<gene>
    <name evidence="1" type="ORF">ACFFT3_08125</name>
</gene>
<accession>A0ABV5JZH8</accession>
<proteinExistence type="predicted"/>
<dbReference type="EMBL" id="JBHMDX010000006">
    <property type="protein sequence ID" value="MFB9271855.1"/>
    <property type="molecule type" value="Genomic_DNA"/>
</dbReference>
<reference evidence="1 2" key="1">
    <citation type="submission" date="2024-09" db="EMBL/GenBank/DDBJ databases">
        <authorList>
            <person name="Sun Q."/>
            <person name="Mori K."/>
        </authorList>
    </citation>
    <scope>NUCLEOTIDE SEQUENCE [LARGE SCALE GENOMIC DNA]</scope>
    <source>
        <strain evidence="1 2">JCM 13034</strain>
    </source>
</reference>
<sequence length="123" mass="13965">MSKLISVTNLVGNYTIIGSNQDETNNTYKGTLTLSVDDNNRIIGKWLINNSQKQFGTGFFKDGILVINFNYQGEDLNTYKGVVFYRCISNDILDGFWSEEHGNPAYLGKERCFKVKDTSFNIN</sequence>
<dbReference type="RefSeq" id="WP_373286321.1">
    <property type="nucleotide sequence ID" value="NZ_BMNS01000006.1"/>
</dbReference>
<organism evidence="1 2">
    <name type="scientific">Lutibacter litoralis</name>
    <dbReference type="NCBI Taxonomy" id="321268"/>
    <lineage>
        <taxon>Bacteria</taxon>
        <taxon>Pseudomonadati</taxon>
        <taxon>Bacteroidota</taxon>
        <taxon>Flavobacteriia</taxon>
        <taxon>Flavobacteriales</taxon>
        <taxon>Flavobacteriaceae</taxon>
        <taxon>Lutibacter</taxon>
    </lineage>
</organism>
<dbReference type="Proteomes" id="UP001589665">
    <property type="component" value="Unassembled WGS sequence"/>
</dbReference>
<evidence type="ECO:0000313" key="1">
    <source>
        <dbReference type="EMBL" id="MFB9271855.1"/>
    </source>
</evidence>
<keyword evidence="2" id="KW-1185">Reference proteome</keyword>
<name>A0ABV5JZH8_9FLAO</name>